<protein>
    <submittedName>
        <fullName evidence="1">Uncharacterized protein</fullName>
    </submittedName>
</protein>
<comment type="caution">
    <text evidence="1">The sequence shown here is derived from an EMBL/GenBank/DDBJ whole genome shotgun (WGS) entry which is preliminary data.</text>
</comment>
<dbReference type="Proteomes" id="UP000660380">
    <property type="component" value="Unassembled WGS sequence"/>
</dbReference>
<accession>A0ABR8GMN0</accession>
<keyword evidence="2" id="KW-1185">Reference proteome</keyword>
<dbReference type="EMBL" id="JACJTA010000013">
    <property type="protein sequence ID" value="MBD2604593.1"/>
    <property type="molecule type" value="Genomic_DNA"/>
</dbReference>
<evidence type="ECO:0000313" key="2">
    <source>
        <dbReference type="Proteomes" id="UP000660380"/>
    </source>
</evidence>
<proteinExistence type="predicted"/>
<gene>
    <name evidence="1" type="ORF">H6G81_08620</name>
</gene>
<organism evidence="1 2">
    <name type="scientific">Scytonema hofmannii FACHB-248</name>
    <dbReference type="NCBI Taxonomy" id="1842502"/>
    <lineage>
        <taxon>Bacteria</taxon>
        <taxon>Bacillati</taxon>
        <taxon>Cyanobacteriota</taxon>
        <taxon>Cyanophyceae</taxon>
        <taxon>Nostocales</taxon>
        <taxon>Scytonemataceae</taxon>
        <taxon>Scytonema</taxon>
    </lineage>
</organism>
<sequence length="99" mass="11263">MHQASLRKKLANTCFPQAVFYQSGKLRQVKNKSFARSPRQGTLSPVEVRHLLKEASISPCLQPVSTTSSNRAKFHTKAATRAFVEVSSFEAKREHHYKY</sequence>
<reference evidence="1 2" key="1">
    <citation type="journal article" date="2020" name="ISME J.">
        <title>Comparative genomics reveals insights into cyanobacterial evolution and habitat adaptation.</title>
        <authorList>
            <person name="Chen M.Y."/>
            <person name="Teng W.K."/>
            <person name="Zhao L."/>
            <person name="Hu C.X."/>
            <person name="Zhou Y.K."/>
            <person name="Han B.P."/>
            <person name="Song L.R."/>
            <person name="Shu W.S."/>
        </authorList>
    </citation>
    <scope>NUCLEOTIDE SEQUENCE [LARGE SCALE GENOMIC DNA]</scope>
    <source>
        <strain evidence="1 2">FACHB-248</strain>
    </source>
</reference>
<dbReference type="RefSeq" id="WP_144238308.1">
    <property type="nucleotide sequence ID" value="NZ_JACJTA010000013.1"/>
</dbReference>
<evidence type="ECO:0000313" key="1">
    <source>
        <dbReference type="EMBL" id="MBD2604593.1"/>
    </source>
</evidence>
<name>A0ABR8GMN0_9CYAN</name>